<evidence type="ECO:0000256" key="6">
    <source>
        <dbReference type="SAM" id="Phobius"/>
    </source>
</evidence>
<keyword evidence="9" id="KW-1185">Reference proteome</keyword>
<dbReference type="PRINTS" id="PR00463">
    <property type="entry name" value="EP450I"/>
</dbReference>
<dbReference type="InterPro" id="IPR002401">
    <property type="entry name" value="Cyt_P450_E_grp-I"/>
</dbReference>
<keyword evidence="2 5" id="KW-0479">Metal-binding</keyword>
<comment type="similarity">
    <text evidence="1">Belongs to the cytochrome P450 family.</text>
</comment>
<protein>
    <recommendedName>
        <fullName evidence="10">Cytochrome P450</fullName>
    </recommendedName>
</protein>
<keyword evidence="3" id="KW-0560">Oxidoreductase</keyword>
<keyword evidence="6" id="KW-0812">Transmembrane</keyword>
<name>A0AAV0Q2M3_9ROSI</name>
<evidence type="ECO:0008006" key="10">
    <source>
        <dbReference type="Google" id="ProtNLM"/>
    </source>
</evidence>
<comment type="cofactor">
    <cofactor evidence="5">
        <name>heme</name>
        <dbReference type="ChEBI" id="CHEBI:30413"/>
    </cofactor>
</comment>
<dbReference type="GO" id="GO:0016705">
    <property type="term" value="F:oxidoreductase activity, acting on paired donors, with incorporation or reduction of molecular oxygen"/>
    <property type="evidence" value="ECO:0007669"/>
    <property type="project" value="InterPro"/>
</dbReference>
<proteinExistence type="inferred from homology"/>
<keyword evidence="6" id="KW-0472">Membrane</keyword>
<organism evidence="8 9">
    <name type="scientific">Linum tenue</name>
    <dbReference type="NCBI Taxonomy" id="586396"/>
    <lineage>
        <taxon>Eukaryota</taxon>
        <taxon>Viridiplantae</taxon>
        <taxon>Streptophyta</taxon>
        <taxon>Embryophyta</taxon>
        <taxon>Tracheophyta</taxon>
        <taxon>Spermatophyta</taxon>
        <taxon>Magnoliopsida</taxon>
        <taxon>eudicotyledons</taxon>
        <taxon>Gunneridae</taxon>
        <taxon>Pentapetalae</taxon>
        <taxon>rosids</taxon>
        <taxon>fabids</taxon>
        <taxon>Malpighiales</taxon>
        <taxon>Linaceae</taxon>
        <taxon>Linum</taxon>
    </lineage>
</organism>
<dbReference type="Pfam" id="PF00067">
    <property type="entry name" value="p450"/>
    <property type="match status" value="2"/>
</dbReference>
<dbReference type="AlphaFoldDB" id="A0AAV0Q2M3"/>
<gene>
    <name evidence="8" type="ORF">LITE_LOCUS40874</name>
</gene>
<dbReference type="PRINTS" id="PR00385">
    <property type="entry name" value="P450"/>
</dbReference>
<reference evidence="8" key="1">
    <citation type="submission" date="2022-08" db="EMBL/GenBank/DDBJ databases">
        <authorList>
            <person name="Gutierrez-Valencia J."/>
        </authorList>
    </citation>
    <scope>NUCLEOTIDE SEQUENCE</scope>
</reference>
<evidence type="ECO:0000256" key="2">
    <source>
        <dbReference type="ARBA" id="ARBA00022723"/>
    </source>
</evidence>
<evidence type="ECO:0000256" key="5">
    <source>
        <dbReference type="PIRSR" id="PIRSR602401-1"/>
    </source>
</evidence>
<dbReference type="Gene3D" id="1.10.630.10">
    <property type="entry name" value="Cytochrome P450"/>
    <property type="match status" value="2"/>
</dbReference>
<dbReference type="GO" id="GO:0020037">
    <property type="term" value="F:heme binding"/>
    <property type="evidence" value="ECO:0007669"/>
    <property type="project" value="InterPro"/>
</dbReference>
<dbReference type="PROSITE" id="PS00086">
    <property type="entry name" value="CYTOCHROME_P450"/>
    <property type="match status" value="1"/>
</dbReference>
<feature type="signal peptide" evidence="7">
    <location>
        <begin position="1"/>
        <end position="25"/>
    </location>
</feature>
<evidence type="ECO:0000313" key="9">
    <source>
        <dbReference type="Proteomes" id="UP001154282"/>
    </source>
</evidence>
<keyword evidence="5" id="KW-0349">Heme</keyword>
<sequence>MDFLQGCLLCLLLTIFHFLARKASKTPSKLPPGPAQLPIIGNLHNLGDQPHKSLADLAKIHGPLMSLKLGQVTTIVASSPAVAKEILQKHDQVLCNRQVLLAIQARDHHQFGMPWLPVESRWRNLRKVCNSYIFTTQKLDSNQELRRRKIEELIEGVRRNGCEGEKAVDIGREAFRASLNALSSTILSLDLADDEGSETAREFKEVARGIMDEAGKPNLGDYYPVLGKMDLQGIQRRMSNHFRRVLELFGSVIDERLGKQKSGSYVSGNDMLDTLLAIGQDHQEASMDAEQIKHLFLVLFVAGTDTTSSTLEWAMAELLRNPYVLVKAKEELEQIIGKGNPLQESDIHKLPYLQSIIKETFRLHPPVPLLLPRKAGAEVAICGFAVPKGAQILVNAWAIGRDPSTWDAPNSFVPERFMESSVDVKGNNFELIPFGGGRRICPGLPLALRMLHMMLGSLVHWFDWKLADEIVPEKLDMEEKFGLTLQKAKPLLAIPTKTTKEMDFFLFLGCLLCLPFTIFHFLTRKANRTSGKLPPGPTRLPIIGNLHNLGDQPHKSLADLAQIHGPLMSLKLGQVTTIVASSPAVAKEILQKHDHALSDRYVILAARPLDHHQFGMSWLPVESKWRNLRKVCNSYIFTTQKLDSNQELRREKIEELLEGIRRNYCEGGKAVDVGEAVFRTTLNALSRTIFSLDLADEEGSETAREFKEAGRQIIEDGGKPNLGDYFPALARMDLQGIQRRVGINLGKILDLFGSVIDERLRRRRNSECYFSGNDILDTLLAIGDDNQEASMDAERIKHLFFVSIFKVKFN</sequence>
<dbReference type="FunFam" id="1.10.630.10:FF:000007">
    <property type="entry name" value="Cytochrome P450 76C4"/>
    <property type="match status" value="1"/>
</dbReference>
<evidence type="ECO:0000313" key="8">
    <source>
        <dbReference type="EMBL" id="CAI0476661.1"/>
    </source>
</evidence>
<accession>A0AAV0Q2M3</accession>
<keyword evidence="6" id="KW-1133">Transmembrane helix</keyword>
<dbReference type="EMBL" id="CAMGYJ010000009">
    <property type="protein sequence ID" value="CAI0476661.1"/>
    <property type="molecule type" value="Genomic_DNA"/>
</dbReference>
<dbReference type="InterPro" id="IPR001128">
    <property type="entry name" value="Cyt_P450"/>
</dbReference>
<dbReference type="InterPro" id="IPR036396">
    <property type="entry name" value="Cyt_P450_sf"/>
</dbReference>
<keyword evidence="7" id="KW-0732">Signal</keyword>
<dbReference type="SUPFAM" id="SSF48264">
    <property type="entry name" value="Cytochrome P450"/>
    <property type="match status" value="2"/>
</dbReference>
<evidence type="ECO:0000256" key="4">
    <source>
        <dbReference type="ARBA" id="ARBA00023004"/>
    </source>
</evidence>
<feature type="transmembrane region" description="Helical" evidence="6">
    <location>
        <begin position="504"/>
        <end position="522"/>
    </location>
</feature>
<evidence type="ECO:0000256" key="1">
    <source>
        <dbReference type="ARBA" id="ARBA00010617"/>
    </source>
</evidence>
<feature type="binding site" description="axial binding residue" evidence="5">
    <location>
        <position position="441"/>
    </location>
    <ligand>
        <name>heme</name>
        <dbReference type="ChEBI" id="CHEBI:30413"/>
    </ligand>
    <ligandPart>
        <name>Fe</name>
        <dbReference type="ChEBI" id="CHEBI:18248"/>
    </ligandPart>
</feature>
<keyword evidence="4 5" id="KW-0408">Iron</keyword>
<dbReference type="PANTHER" id="PTHR47950:SF48">
    <property type="entry name" value="CYTOCHROME P450 FAMILY PROTEIN, EXPRESSED"/>
    <property type="match status" value="1"/>
</dbReference>
<dbReference type="InterPro" id="IPR017972">
    <property type="entry name" value="Cyt_P450_CS"/>
</dbReference>
<evidence type="ECO:0000256" key="7">
    <source>
        <dbReference type="SAM" id="SignalP"/>
    </source>
</evidence>
<evidence type="ECO:0000256" key="3">
    <source>
        <dbReference type="ARBA" id="ARBA00023002"/>
    </source>
</evidence>
<dbReference type="PANTHER" id="PTHR47950">
    <property type="entry name" value="CYTOCHROME P450, FAMILY 76, SUBFAMILY C, POLYPEPTIDE 5-RELATED"/>
    <property type="match status" value="1"/>
</dbReference>
<dbReference type="GO" id="GO:0004497">
    <property type="term" value="F:monooxygenase activity"/>
    <property type="evidence" value="ECO:0007669"/>
    <property type="project" value="InterPro"/>
</dbReference>
<dbReference type="GO" id="GO:0005506">
    <property type="term" value="F:iron ion binding"/>
    <property type="evidence" value="ECO:0007669"/>
    <property type="project" value="InterPro"/>
</dbReference>
<comment type="caution">
    <text evidence="8">The sequence shown here is derived from an EMBL/GenBank/DDBJ whole genome shotgun (WGS) entry which is preliminary data.</text>
</comment>
<dbReference type="CDD" id="cd11073">
    <property type="entry name" value="CYP76-like"/>
    <property type="match status" value="1"/>
</dbReference>
<feature type="chain" id="PRO_5043359241" description="Cytochrome P450" evidence="7">
    <location>
        <begin position="26"/>
        <end position="810"/>
    </location>
</feature>
<dbReference type="Proteomes" id="UP001154282">
    <property type="component" value="Unassembled WGS sequence"/>
</dbReference>